<dbReference type="Gramene" id="AUR62015444-RA">
    <property type="protein sequence ID" value="AUR62015444-RA:cds"/>
    <property type="gene ID" value="AUR62015444"/>
</dbReference>
<dbReference type="Proteomes" id="UP000596660">
    <property type="component" value="Unplaced"/>
</dbReference>
<dbReference type="PROSITE" id="PS50238">
    <property type="entry name" value="RHOGAP"/>
    <property type="match status" value="1"/>
</dbReference>
<dbReference type="Gene3D" id="1.10.555.10">
    <property type="entry name" value="Rho GTPase activation protein"/>
    <property type="match status" value="1"/>
</dbReference>
<feature type="compositionally biased region" description="Acidic residues" evidence="1">
    <location>
        <begin position="306"/>
        <end position="316"/>
    </location>
</feature>
<keyword evidence="4" id="KW-1185">Reference proteome</keyword>
<dbReference type="InterPro" id="IPR000198">
    <property type="entry name" value="RhoGAP_dom"/>
</dbReference>
<dbReference type="CDD" id="cd00159">
    <property type="entry name" value="RhoGAP"/>
    <property type="match status" value="1"/>
</dbReference>
<dbReference type="OMA" id="NITIHAC"/>
<dbReference type="InterPro" id="IPR008936">
    <property type="entry name" value="Rho_GTPase_activation_prot"/>
</dbReference>
<reference evidence="3" key="1">
    <citation type="journal article" date="2017" name="Nature">
        <title>The genome of Chenopodium quinoa.</title>
        <authorList>
            <person name="Jarvis D.E."/>
            <person name="Ho Y.S."/>
            <person name="Lightfoot D.J."/>
            <person name="Schmoeckel S.M."/>
            <person name="Li B."/>
            <person name="Borm T.J.A."/>
            <person name="Ohyanagi H."/>
            <person name="Mineta K."/>
            <person name="Michell C.T."/>
            <person name="Saber N."/>
            <person name="Kharbatia N.M."/>
            <person name="Rupper R.R."/>
            <person name="Sharp A.R."/>
            <person name="Dally N."/>
            <person name="Boughton B.A."/>
            <person name="Woo Y.H."/>
            <person name="Gao G."/>
            <person name="Schijlen E.G.W.M."/>
            <person name="Guo X."/>
            <person name="Momin A.A."/>
            <person name="Negrao S."/>
            <person name="Al-Babili S."/>
            <person name="Gehring C."/>
            <person name="Roessner U."/>
            <person name="Jung C."/>
            <person name="Murphy K."/>
            <person name="Arold S.T."/>
            <person name="Gojobori T."/>
            <person name="van der Linden C.G."/>
            <person name="van Loo E.N."/>
            <person name="Jellen E.N."/>
            <person name="Maughan P.J."/>
            <person name="Tester M."/>
        </authorList>
    </citation>
    <scope>NUCLEOTIDE SEQUENCE [LARGE SCALE GENOMIC DNA]</scope>
    <source>
        <strain evidence="3">cv. PI 614886</strain>
    </source>
</reference>
<name>A0A803LMD3_CHEQI</name>
<proteinExistence type="predicted"/>
<dbReference type="EnsemblPlants" id="AUR62015444-RA">
    <property type="protein sequence ID" value="AUR62015444-RA:cds"/>
    <property type="gene ID" value="AUR62015444"/>
</dbReference>
<evidence type="ECO:0000259" key="2">
    <source>
        <dbReference type="PROSITE" id="PS50238"/>
    </source>
</evidence>
<sequence length="356" mass="39672">MPSMISPQWQDKASGFFSASGVKLKEAGNQAGSLAKDAKENVVDAAERVGSVVKSKWSLFQQPSTKQAVQERFLSAAASTSFFLRKGISETKDKVSVGKIKVEEVAKKTAQRSKSFISDIERWQKGVASSDGSKERVFILFSSTCAAGLSSPYLFKLEGDKKAIQQLVSLYNQEPNALPPDGTNSLDIAFLIKCYLASLPEPVTTFELYDEIRSARSSINVIRSVLKKLPTVNYMTLEFVTALLLRVSQKSMGAQSLSEEMAPLIIWQKERRPESYRQFWHHETKAFTRKKSDLPTGPPTYGSWDMLEESEDEEDASSPIPLDDGLPIDFAAVEVIRCLIEHHNSIFTDANETVWR</sequence>
<dbReference type="AlphaFoldDB" id="A0A803LMD3"/>
<protein>
    <recommendedName>
        <fullName evidence="2">Rho-GAP domain-containing protein</fullName>
    </recommendedName>
</protein>
<dbReference type="SUPFAM" id="SSF48350">
    <property type="entry name" value="GTPase activation domain, GAP"/>
    <property type="match status" value="1"/>
</dbReference>
<feature type="region of interest" description="Disordered" evidence="1">
    <location>
        <begin position="290"/>
        <end position="322"/>
    </location>
</feature>
<feature type="domain" description="Rho-GAP" evidence="2">
    <location>
        <begin position="118"/>
        <end position="347"/>
    </location>
</feature>
<dbReference type="Pfam" id="PF00620">
    <property type="entry name" value="RhoGAP"/>
    <property type="match status" value="1"/>
</dbReference>
<organism evidence="3 4">
    <name type="scientific">Chenopodium quinoa</name>
    <name type="common">Quinoa</name>
    <dbReference type="NCBI Taxonomy" id="63459"/>
    <lineage>
        <taxon>Eukaryota</taxon>
        <taxon>Viridiplantae</taxon>
        <taxon>Streptophyta</taxon>
        <taxon>Embryophyta</taxon>
        <taxon>Tracheophyta</taxon>
        <taxon>Spermatophyta</taxon>
        <taxon>Magnoliopsida</taxon>
        <taxon>eudicotyledons</taxon>
        <taxon>Gunneridae</taxon>
        <taxon>Pentapetalae</taxon>
        <taxon>Caryophyllales</taxon>
        <taxon>Chenopodiaceae</taxon>
        <taxon>Chenopodioideae</taxon>
        <taxon>Atripliceae</taxon>
        <taxon>Chenopodium</taxon>
    </lineage>
</organism>
<evidence type="ECO:0000313" key="4">
    <source>
        <dbReference type="Proteomes" id="UP000596660"/>
    </source>
</evidence>
<dbReference type="SMART" id="SM00324">
    <property type="entry name" value="RhoGAP"/>
    <property type="match status" value="1"/>
</dbReference>
<dbReference type="PANTHER" id="PTHR47367">
    <property type="entry name" value="AUXIN-REGULATED PROTEIN-LIKE"/>
    <property type="match status" value="1"/>
</dbReference>
<evidence type="ECO:0000313" key="3">
    <source>
        <dbReference type="EnsemblPlants" id="AUR62015444-RA:cds"/>
    </source>
</evidence>
<accession>A0A803LMD3</accession>
<dbReference type="GO" id="GO:0007165">
    <property type="term" value="P:signal transduction"/>
    <property type="evidence" value="ECO:0007669"/>
    <property type="project" value="InterPro"/>
</dbReference>
<reference evidence="3" key="2">
    <citation type="submission" date="2021-03" db="UniProtKB">
        <authorList>
            <consortium name="EnsemblPlants"/>
        </authorList>
    </citation>
    <scope>IDENTIFICATION</scope>
</reference>
<evidence type="ECO:0000256" key="1">
    <source>
        <dbReference type="SAM" id="MobiDB-lite"/>
    </source>
</evidence>
<dbReference type="PANTHER" id="PTHR47367:SF1">
    <property type="entry name" value="OS07G0486500 PROTEIN"/>
    <property type="match status" value="1"/>
</dbReference>